<dbReference type="RefSeq" id="WP_258568178.1">
    <property type="nucleotide sequence ID" value="NZ_CP092900.1"/>
</dbReference>
<accession>A0ABY5DJM4</accession>
<proteinExistence type="predicted"/>
<evidence type="ECO:0000313" key="1">
    <source>
        <dbReference type="EMBL" id="UTC24395.1"/>
    </source>
</evidence>
<dbReference type="EMBL" id="CP092900">
    <property type="protein sequence ID" value="UTC24395.1"/>
    <property type="molecule type" value="Genomic_DNA"/>
</dbReference>
<dbReference type="InterPro" id="IPR053558">
    <property type="entry name" value="T4SS_Dot/Icm_subcomplex"/>
</dbReference>
<keyword evidence="2" id="KW-1185">Reference proteome</keyword>
<sequence length="206" mass="23348">MNLSKLLPLELKVGHGAYDLFATRNLDPAFERFAKQVKQRDRHMCRFCGFKSVSAMTVVNINHDYRDNKMSNLATSCPFCLQAHFIEAVGSLLPGGGTLIYLPEMTQNQLSALTHVCFAAIVNGSPHALDSDRYIRSLKLRSSPVEKQYGKHMSDPKFMGRMLIDTPVNDIEERKAIMLKDLRLLPSLKYFEKAILDWAHYAGERA</sequence>
<dbReference type="NCBIfam" id="NF038221">
    <property type="entry name" value="IcmJ_DotN_IVB"/>
    <property type="match status" value="1"/>
</dbReference>
<organism evidence="1 2">
    <name type="scientific">Candidatus Comchoanobacter bicostacola</name>
    <dbReference type="NCBI Taxonomy" id="2919598"/>
    <lineage>
        <taxon>Bacteria</taxon>
        <taxon>Pseudomonadati</taxon>
        <taxon>Pseudomonadota</taxon>
        <taxon>Gammaproteobacteria</taxon>
        <taxon>Candidatus Comchoanobacterales</taxon>
        <taxon>Candidatus Comchoanobacteraceae</taxon>
        <taxon>Candidatus Comchoanobacter</taxon>
    </lineage>
</organism>
<evidence type="ECO:0000313" key="2">
    <source>
        <dbReference type="Proteomes" id="UP001055955"/>
    </source>
</evidence>
<dbReference type="Proteomes" id="UP001055955">
    <property type="component" value="Chromosome"/>
</dbReference>
<name>A0ABY5DJM4_9GAMM</name>
<reference evidence="1 2" key="1">
    <citation type="journal article" date="2022" name="Nat. Microbiol.">
        <title>The microbiome of a bacterivorous marine choanoflagellate contains a resource-demanding obligate bacterial associate.</title>
        <authorList>
            <person name="Needham D.M."/>
            <person name="Poirier C."/>
            <person name="Bachy C."/>
            <person name="George E.E."/>
            <person name="Wilken S."/>
            <person name="Yung C.C.M."/>
            <person name="Limardo A.J."/>
            <person name="Morando M."/>
            <person name="Sudek L."/>
            <person name="Malmstrom R.R."/>
            <person name="Keeling P.J."/>
            <person name="Santoro A.E."/>
            <person name="Worden A.Z."/>
        </authorList>
    </citation>
    <scope>NUCLEOTIDE SEQUENCE [LARGE SCALE GENOMIC DNA]</scope>
    <source>
        <strain evidence="1 2">Comchoano-1</strain>
    </source>
</reference>
<gene>
    <name evidence="1" type="primary">icmJ</name>
    <name evidence="1" type="ORF">MMH89_04075</name>
</gene>
<protein>
    <submittedName>
        <fullName evidence="1">Type IVB secretion system protein IcmJDotN</fullName>
    </submittedName>
</protein>